<proteinExistence type="predicted"/>
<keyword evidence="2" id="KW-1185">Reference proteome</keyword>
<comment type="caution">
    <text evidence="1">The sequence shown here is derived from an EMBL/GenBank/DDBJ whole genome shotgun (WGS) entry which is preliminary data.</text>
</comment>
<evidence type="ECO:0000313" key="2">
    <source>
        <dbReference type="Proteomes" id="UP000250369"/>
    </source>
</evidence>
<dbReference type="EMBL" id="QMFB01000033">
    <property type="protein sequence ID" value="RAV12463.1"/>
    <property type="molecule type" value="Genomic_DNA"/>
</dbReference>
<sequence length="61" mass="6653">MIAAAVFGRKRVAVYNFSLHLGENAAVGPNIFGFSHTFEENTVYKANVSCKKMDSGKLAMI</sequence>
<evidence type="ECO:0000313" key="1">
    <source>
        <dbReference type="EMBL" id="RAV12463.1"/>
    </source>
</evidence>
<dbReference type="Proteomes" id="UP000250369">
    <property type="component" value="Unassembled WGS sequence"/>
</dbReference>
<gene>
    <name evidence="1" type="ORF">DQG23_34590</name>
</gene>
<dbReference type="AlphaFoldDB" id="A0A329M180"/>
<accession>A0A329M180</accession>
<protein>
    <submittedName>
        <fullName evidence="1">Uncharacterized protein</fullName>
    </submittedName>
</protein>
<organism evidence="1 2">
    <name type="scientific">Paenibacillus contaminans</name>
    <dbReference type="NCBI Taxonomy" id="450362"/>
    <lineage>
        <taxon>Bacteria</taxon>
        <taxon>Bacillati</taxon>
        <taxon>Bacillota</taxon>
        <taxon>Bacilli</taxon>
        <taxon>Bacillales</taxon>
        <taxon>Paenibacillaceae</taxon>
        <taxon>Paenibacillus</taxon>
    </lineage>
</organism>
<name>A0A329M180_9BACL</name>
<reference evidence="1 2" key="1">
    <citation type="journal article" date="2009" name="Int. J. Syst. Evol. Microbiol.">
        <title>Paenibacillus contaminans sp. nov., isolated from a contaminated laboratory plate.</title>
        <authorList>
            <person name="Chou J.H."/>
            <person name="Lee J.H."/>
            <person name="Lin M.C."/>
            <person name="Chang P.S."/>
            <person name="Arun A.B."/>
            <person name="Young C.C."/>
            <person name="Chen W.M."/>
        </authorList>
    </citation>
    <scope>NUCLEOTIDE SEQUENCE [LARGE SCALE GENOMIC DNA]</scope>
    <source>
        <strain evidence="1 2">CKOBP-6</strain>
    </source>
</reference>